<accession>A0A2S0VTK1</accession>
<dbReference type="Gene3D" id="3.40.190.10">
    <property type="entry name" value="Periplasmic binding protein-like II"/>
    <property type="match status" value="2"/>
</dbReference>
<comment type="subcellular location">
    <subcellularLocation>
        <location evidence="1">Periplasm</location>
    </subcellularLocation>
</comment>
<dbReference type="Pfam" id="PF01547">
    <property type="entry name" value="SBP_bac_1"/>
    <property type="match status" value="1"/>
</dbReference>
<evidence type="ECO:0000313" key="3">
    <source>
        <dbReference type="EMBL" id="AWB67535.1"/>
    </source>
</evidence>
<reference evidence="3 4" key="1">
    <citation type="submission" date="2018-01" db="EMBL/GenBank/DDBJ databases">
        <title>Genome sequence of a Cantenovulum-like bacteria.</title>
        <authorList>
            <person name="Tan W.R."/>
            <person name="Lau N.-S."/>
            <person name="Go F."/>
            <person name="Amirul A.-A.A."/>
        </authorList>
    </citation>
    <scope>NUCLEOTIDE SEQUENCE [LARGE SCALE GENOMIC DNA]</scope>
    <source>
        <strain evidence="3 4">CCB-QB4</strain>
    </source>
</reference>
<evidence type="ECO:0000256" key="2">
    <source>
        <dbReference type="ARBA" id="ARBA00008520"/>
    </source>
</evidence>
<keyword evidence="4" id="KW-1185">Reference proteome</keyword>
<dbReference type="Proteomes" id="UP000244441">
    <property type="component" value="Chromosome"/>
</dbReference>
<name>A0A2S0VTK1_9ALTE</name>
<sequence>MTRIRLAVSINILLWLAFSTPCFSSPNIDNYVIFAINAGPQSQTTYYPLIREFERESGLRVARRSLTDMKTLDNPQNWFNEHNKPLDVIIAHASRRLKHYYDSGHIYDLSKFWQHHELDKQFGNLKQNVQHQQGIIGIPYTLSSWQIFYRRQFFKQYANEPKHIQDLLPICQAMQKDGITPFHIMAKAPWTAMAWFEYLTLRTYGLDTFNKLMAGDISYLDSKVDTVLTHWQRLIEANCFDERYGTMSWQQSIPFFLRNKIGMMFISNALLSNHSNSQIRQDLDLFTFPKIADIPRYESVPLNVFIINSNTENPNKALKLLAYLSKKQSLKAIAKGMSRLTAYQNMDVNYDPITQKIVKNIKTAAGHSGFFDREALPEFEVASRPLFIAFMRTGDKQVLMTKLEALRKKYYKK</sequence>
<comment type="similarity">
    <text evidence="2">Belongs to the bacterial solute-binding protein 1 family.</text>
</comment>
<protein>
    <recommendedName>
        <fullName evidence="5">Carbohydrate ABC transporter substrate-binding protein</fullName>
    </recommendedName>
</protein>
<evidence type="ECO:0008006" key="5">
    <source>
        <dbReference type="Google" id="ProtNLM"/>
    </source>
</evidence>
<dbReference type="EMBL" id="CP026604">
    <property type="protein sequence ID" value="AWB67535.1"/>
    <property type="molecule type" value="Genomic_DNA"/>
</dbReference>
<organism evidence="3 4">
    <name type="scientific">Saccharobesus litoralis</name>
    <dbReference type="NCBI Taxonomy" id="2172099"/>
    <lineage>
        <taxon>Bacteria</taxon>
        <taxon>Pseudomonadati</taxon>
        <taxon>Pseudomonadota</taxon>
        <taxon>Gammaproteobacteria</taxon>
        <taxon>Alteromonadales</taxon>
        <taxon>Alteromonadaceae</taxon>
        <taxon>Saccharobesus</taxon>
    </lineage>
</organism>
<evidence type="ECO:0000256" key="1">
    <source>
        <dbReference type="ARBA" id="ARBA00004418"/>
    </source>
</evidence>
<gene>
    <name evidence="3" type="ORF">C2869_14285</name>
</gene>
<dbReference type="InterPro" id="IPR006059">
    <property type="entry name" value="SBP"/>
</dbReference>
<dbReference type="OrthoDB" id="2509690at2"/>
<evidence type="ECO:0000313" key="4">
    <source>
        <dbReference type="Proteomes" id="UP000244441"/>
    </source>
</evidence>
<dbReference type="GO" id="GO:0042597">
    <property type="term" value="C:periplasmic space"/>
    <property type="evidence" value="ECO:0007669"/>
    <property type="project" value="UniProtKB-SubCell"/>
</dbReference>
<dbReference type="InterPro" id="IPR050490">
    <property type="entry name" value="Bact_solute-bd_prot1"/>
</dbReference>
<dbReference type="RefSeq" id="WP_108603581.1">
    <property type="nucleotide sequence ID" value="NZ_CP026604.1"/>
</dbReference>
<dbReference type="PANTHER" id="PTHR43649">
    <property type="entry name" value="ARABINOSE-BINDING PROTEIN-RELATED"/>
    <property type="match status" value="1"/>
</dbReference>
<proteinExistence type="inferred from homology"/>
<dbReference type="AlphaFoldDB" id="A0A2S0VTK1"/>
<dbReference type="SUPFAM" id="SSF53850">
    <property type="entry name" value="Periplasmic binding protein-like II"/>
    <property type="match status" value="1"/>
</dbReference>
<dbReference type="KEGG" id="cate:C2869_14285"/>